<evidence type="ECO:0000313" key="3">
    <source>
        <dbReference type="Proteomes" id="UP001530400"/>
    </source>
</evidence>
<feature type="compositionally biased region" description="Polar residues" evidence="1">
    <location>
        <begin position="272"/>
        <end position="285"/>
    </location>
</feature>
<dbReference type="AlphaFoldDB" id="A0ABD3QIG1"/>
<feature type="compositionally biased region" description="Acidic residues" evidence="1">
    <location>
        <begin position="239"/>
        <end position="250"/>
    </location>
</feature>
<feature type="compositionally biased region" description="Basic and acidic residues" evidence="1">
    <location>
        <begin position="286"/>
        <end position="312"/>
    </location>
</feature>
<dbReference type="PANTHER" id="PTHR17598">
    <property type="entry name" value="DNA POLYMERASE DELTA SUBUNIT 3"/>
    <property type="match status" value="1"/>
</dbReference>
<evidence type="ECO:0000256" key="1">
    <source>
        <dbReference type="SAM" id="MobiDB-lite"/>
    </source>
</evidence>
<organism evidence="2 3">
    <name type="scientific">Cyclotella atomus</name>
    <dbReference type="NCBI Taxonomy" id="382360"/>
    <lineage>
        <taxon>Eukaryota</taxon>
        <taxon>Sar</taxon>
        <taxon>Stramenopiles</taxon>
        <taxon>Ochrophyta</taxon>
        <taxon>Bacillariophyta</taxon>
        <taxon>Coscinodiscophyceae</taxon>
        <taxon>Thalassiosirophycidae</taxon>
        <taxon>Stephanodiscales</taxon>
        <taxon>Stephanodiscaceae</taxon>
        <taxon>Cyclotella</taxon>
    </lineage>
</organism>
<dbReference type="EMBL" id="JALLPJ020000164">
    <property type="protein sequence ID" value="KAL3800238.1"/>
    <property type="molecule type" value="Genomic_DNA"/>
</dbReference>
<accession>A0ABD3QIG1</accession>
<protein>
    <recommendedName>
        <fullName evidence="4">DNA polymerase delta subunit 3</fullName>
    </recommendedName>
</protein>
<dbReference type="InterPro" id="IPR019038">
    <property type="entry name" value="POLD3"/>
</dbReference>
<feature type="region of interest" description="Disordered" evidence="1">
    <location>
        <begin position="370"/>
        <end position="415"/>
    </location>
</feature>
<sequence length="415" mass="45358">MSADQIAQSLALLQTHQCLTLKSIMLELSISRSTARTIMQEVGNQCGDNYMLVRIGSTADKSGHSIIKLGQEEGTVFSIIKSPESTEEGEALQSTIAANEKSLSDQRDLSSTADGWSELIHMFNDSEIKPAQEYLTEGGVIQRVVRDRGFAQVSTRVAAVKSSAVSKSVKKGKETTAAAFFGATANKKSDKKPAASKEVKGKENNKTIDSKAASKKKAEAKPKKDEDIPPKQSANVDDFMGDEDEDEEFMQQESERQARVAREASIKEVRASVTNDNAKKNNTSLNDKRKTNPEKSVKEDSDVELDEKKTSDNEIEYDDCVKKPMDAFAKRATSSSSGGAKKRRKKLVEKTVMENGYLKTVTEEIWEEYEEEEEAKPAAVKAAASKGGSSKPAAKKSGLNKGKKQGSLMGFFSKK</sequence>
<reference evidence="2 3" key="1">
    <citation type="submission" date="2024-10" db="EMBL/GenBank/DDBJ databases">
        <title>Updated reference genomes for cyclostephanoid diatoms.</title>
        <authorList>
            <person name="Roberts W.R."/>
            <person name="Alverson A.J."/>
        </authorList>
    </citation>
    <scope>NUCLEOTIDE SEQUENCE [LARGE SCALE GENOMIC DNA]</scope>
    <source>
        <strain evidence="2 3">AJA010-31</strain>
    </source>
</reference>
<feature type="compositionally biased region" description="Basic and acidic residues" evidence="1">
    <location>
        <begin position="253"/>
        <end position="270"/>
    </location>
</feature>
<dbReference type="PANTHER" id="PTHR17598:SF13">
    <property type="entry name" value="DNA POLYMERASE DELTA SUBUNIT 3"/>
    <property type="match status" value="1"/>
</dbReference>
<proteinExistence type="predicted"/>
<comment type="caution">
    <text evidence="2">The sequence shown here is derived from an EMBL/GenBank/DDBJ whole genome shotgun (WGS) entry which is preliminary data.</text>
</comment>
<evidence type="ECO:0000313" key="2">
    <source>
        <dbReference type="EMBL" id="KAL3800238.1"/>
    </source>
</evidence>
<feature type="compositionally biased region" description="Basic and acidic residues" evidence="1">
    <location>
        <begin position="187"/>
        <end position="209"/>
    </location>
</feature>
<feature type="compositionally biased region" description="Basic and acidic residues" evidence="1">
    <location>
        <begin position="216"/>
        <end position="229"/>
    </location>
</feature>
<evidence type="ECO:0008006" key="4">
    <source>
        <dbReference type="Google" id="ProtNLM"/>
    </source>
</evidence>
<dbReference type="Pfam" id="PF09507">
    <property type="entry name" value="CDC27"/>
    <property type="match status" value="1"/>
</dbReference>
<feature type="region of interest" description="Disordered" evidence="1">
    <location>
        <begin position="185"/>
        <end position="318"/>
    </location>
</feature>
<dbReference type="Proteomes" id="UP001530400">
    <property type="component" value="Unassembled WGS sequence"/>
</dbReference>
<keyword evidence="3" id="KW-1185">Reference proteome</keyword>
<feature type="compositionally biased region" description="Low complexity" evidence="1">
    <location>
        <begin position="377"/>
        <end position="397"/>
    </location>
</feature>
<gene>
    <name evidence="2" type="ORF">ACHAWO_013820</name>
</gene>
<name>A0ABD3QIG1_9STRA</name>